<evidence type="ECO:0000259" key="1">
    <source>
        <dbReference type="Pfam" id="PF13439"/>
    </source>
</evidence>
<sequence length="349" mass="39044">MKILHIITLAEIGGAQSVVNNLVAEALRDGNQVMVASSEKGGLWDILPPDAERWKIRDLQREVSLLKDMRVMASLRKANRAFRPDIIHLHSSKIGVLGRLCLPASKIIYTVHGFDSVRHANRKFLFLEKLLQNKARHIVGVSRYDHVNMLAEGISTNVCAIANGIADHTIAAYDTNVLDKAKDVILSKPGFRIMCIARVSPQKNFPLFLEIARQLSDEPVNFFWIGNKEKMTGLPDNVFCLGEINDAHRLLPLADLFLLPTRYEGLPVSILEALCYGVPVIASDVGGISEILNGQNGTAVSSDAESFIREIKRYMNNDQLLANARKEARRSYEENFTINLMYKAYKALY</sequence>
<dbReference type="RefSeq" id="WP_204659303.1">
    <property type="nucleotide sequence ID" value="NZ_CP056775.1"/>
</dbReference>
<keyword evidence="3" id="KW-1185">Reference proteome</keyword>
<organism evidence="2 3">
    <name type="scientific">Dyadobacter sandarakinus</name>
    <dbReference type="NCBI Taxonomy" id="2747268"/>
    <lineage>
        <taxon>Bacteria</taxon>
        <taxon>Pseudomonadati</taxon>
        <taxon>Bacteroidota</taxon>
        <taxon>Cytophagia</taxon>
        <taxon>Cytophagales</taxon>
        <taxon>Spirosomataceae</taxon>
        <taxon>Dyadobacter</taxon>
    </lineage>
</organism>
<evidence type="ECO:0000313" key="2">
    <source>
        <dbReference type="EMBL" id="QRR03387.1"/>
    </source>
</evidence>
<dbReference type="Pfam" id="PF13439">
    <property type="entry name" value="Glyco_transf_4"/>
    <property type="match status" value="1"/>
</dbReference>
<name>A0ABX7ID51_9BACT</name>
<proteinExistence type="predicted"/>
<dbReference type="Pfam" id="PF13692">
    <property type="entry name" value="Glyco_trans_1_4"/>
    <property type="match status" value="1"/>
</dbReference>
<gene>
    <name evidence="2" type="ORF">HWI92_21985</name>
</gene>
<accession>A0ABX7ID51</accession>
<dbReference type="SUPFAM" id="SSF53756">
    <property type="entry name" value="UDP-Glycosyltransferase/glycogen phosphorylase"/>
    <property type="match status" value="1"/>
</dbReference>
<dbReference type="PANTHER" id="PTHR12526">
    <property type="entry name" value="GLYCOSYLTRANSFERASE"/>
    <property type="match status" value="1"/>
</dbReference>
<dbReference type="InterPro" id="IPR028098">
    <property type="entry name" value="Glyco_trans_4-like_N"/>
</dbReference>
<reference evidence="2 3" key="1">
    <citation type="submission" date="2020-06" db="EMBL/GenBank/DDBJ databases">
        <title>Dyadobacter sandarakinus sp. nov., isolated from the soil of the Arctic Yellow River Station.</title>
        <authorList>
            <person name="Zhang Y."/>
            <person name="Peng F."/>
        </authorList>
    </citation>
    <scope>NUCLEOTIDE SEQUENCE [LARGE SCALE GENOMIC DNA]</scope>
    <source>
        <strain evidence="2 3">Q3-56</strain>
    </source>
</reference>
<dbReference type="EMBL" id="CP056775">
    <property type="protein sequence ID" value="QRR03387.1"/>
    <property type="molecule type" value="Genomic_DNA"/>
</dbReference>
<evidence type="ECO:0000313" key="3">
    <source>
        <dbReference type="Proteomes" id="UP000612680"/>
    </source>
</evidence>
<dbReference type="Proteomes" id="UP000612680">
    <property type="component" value="Chromosome"/>
</dbReference>
<feature type="domain" description="Glycosyltransferase subfamily 4-like N-terminal" evidence="1">
    <location>
        <begin position="12"/>
        <end position="165"/>
    </location>
</feature>
<dbReference type="PANTHER" id="PTHR12526:SF630">
    <property type="entry name" value="GLYCOSYLTRANSFERASE"/>
    <property type="match status" value="1"/>
</dbReference>
<protein>
    <submittedName>
        <fullName evidence="2">Glycosyltransferase</fullName>
    </submittedName>
</protein>
<dbReference type="Gene3D" id="3.40.50.2000">
    <property type="entry name" value="Glycogen Phosphorylase B"/>
    <property type="match status" value="2"/>
</dbReference>